<evidence type="ECO:0000313" key="2">
    <source>
        <dbReference type="EMBL" id="THD20073.1"/>
    </source>
</evidence>
<gene>
    <name evidence="2" type="ORF">D915_008937</name>
</gene>
<proteinExistence type="predicted"/>
<protein>
    <submittedName>
        <fullName evidence="2">Uncharacterized protein</fullName>
    </submittedName>
</protein>
<dbReference type="EMBL" id="JXXN02005191">
    <property type="protein sequence ID" value="THD20073.1"/>
    <property type="molecule type" value="Genomic_DNA"/>
</dbReference>
<dbReference type="Proteomes" id="UP000230066">
    <property type="component" value="Unassembled WGS sequence"/>
</dbReference>
<keyword evidence="1" id="KW-0732">Signal</keyword>
<feature type="chain" id="PRO_5020028012" evidence="1">
    <location>
        <begin position="24"/>
        <end position="113"/>
    </location>
</feature>
<dbReference type="AlphaFoldDB" id="A0A4E0QYN1"/>
<feature type="signal peptide" evidence="1">
    <location>
        <begin position="1"/>
        <end position="23"/>
    </location>
</feature>
<comment type="caution">
    <text evidence="2">The sequence shown here is derived from an EMBL/GenBank/DDBJ whole genome shotgun (WGS) entry which is preliminary data.</text>
</comment>
<keyword evidence="3" id="KW-1185">Reference proteome</keyword>
<reference evidence="2" key="1">
    <citation type="submission" date="2019-03" db="EMBL/GenBank/DDBJ databases">
        <title>Improved annotation for the trematode Fasciola hepatica.</title>
        <authorList>
            <person name="Choi Y.-J."/>
            <person name="Martin J."/>
            <person name="Mitreva M."/>
        </authorList>
    </citation>
    <scope>NUCLEOTIDE SEQUENCE [LARGE SCALE GENOMIC DNA]</scope>
</reference>
<evidence type="ECO:0000313" key="3">
    <source>
        <dbReference type="Proteomes" id="UP000230066"/>
    </source>
</evidence>
<organism evidence="2 3">
    <name type="scientific">Fasciola hepatica</name>
    <name type="common">Liver fluke</name>
    <dbReference type="NCBI Taxonomy" id="6192"/>
    <lineage>
        <taxon>Eukaryota</taxon>
        <taxon>Metazoa</taxon>
        <taxon>Spiralia</taxon>
        <taxon>Lophotrochozoa</taxon>
        <taxon>Platyhelminthes</taxon>
        <taxon>Trematoda</taxon>
        <taxon>Digenea</taxon>
        <taxon>Plagiorchiida</taxon>
        <taxon>Echinostomata</taxon>
        <taxon>Echinostomatoidea</taxon>
        <taxon>Fasciolidae</taxon>
        <taxon>Fasciola</taxon>
    </lineage>
</organism>
<evidence type="ECO:0000256" key="1">
    <source>
        <dbReference type="SAM" id="SignalP"/>
    </source>
</evidence>
<accession>A0A4E0QYN1</accession>
<sequence length="113" mass="13314">MIRQLLSVIVFGNMLIKFPPVDGTPWSLACTQNADDFCYDHVEHPHKERLTILMCKSLHRQQCKRLESEQKQNHHMVRNVPEGTIELYISDTPFEWKRCLKKNIHECSMSMVC</sequence>
<name>A0A4E0QYN1_FASHE</name>